<reference evidence="1 2" key="1">
    <citation type="submission" date="2022-04" db="EMBL/GenBank/DDBJ databases">
        <authorList>
            <person name="Huq M.A."/>
        </authorList>
    </citation>
    <scope>NUCLEOTIDE SEQUENCE [LARGE SCALE GENOMIC DNA]</scope>
    <source>
        <strain evidence="1 2">MAH-33</strain>
    </source>
</reference>
<proteinExistence type="predicted"/>
<evidence type="ECO:0000313" key="1">
    <source>
        <dbReference type="EMBL" id="MCK0531314.1"/>
    </source>
</evidence>
<dbReference type="Proteomes" id="UP001203512">
    <property type="component" value="Unassembled WGS sequence"/>
</dbReference>
<comment type="caution">
    <text evidence="1">The sequence shown here is derived from an EMBL/GenBank/DDBJ whole genome shotgun (WGS) entry which is preliminary data.</text>
</comment>
<evidence type="ECO:0000313" key="2">
    <source>
        <dbReference type="Proteomes" id="UP001203512"/>
    </source>
</evidence>
<organism evidence="1 2">
    <name type="scientific">Sphingobium agri</name>
    <dbReference type="NCBI Taxonomy" id="2933566"/>
    <lineage>
        <taxon>Bacteria</taxon>
        <taxon>Pseudomonadati</taxon>
        <taxon>Pseudomonadota</taxon>
        <taxon>Alphaproteobacteria</taxon>
        <taxon>Sphingomonadales</taxon>
        <taxon>Sphingomonadaceae</taxon>
        <taxon>Sphingobium</taxon>
    </lineage>
</organism>
<gene>
    <name evidence="1" type="ORF">MU848_06930</name>
</gene>
<sequence length="73" mass="7648">MVELGPVVDEVVEDVVNAGALPSRVVVDPVDEVGDDPPDMIVAAPAAMTHKSDNPAPTMEPVSLIFMFATPAY</sequence>
<keyword evidence="2" id="KW-1185">Reference proteome</keyword>
<dbReference type="EMBL" id="JALKHS010000006">
    <property type="protein sequence ID" value="MCK0531314.1"/>
    <property type="molecule type" value="Genomic_DNA"/>
</dbReference>
<dbReference type="RefSeq" id="WP_236576310.1">
    <property type="nucleotide sequence ID" value="NZ_JALKHS010000006.1"/>
</dbReference>
<name>A0ABT0DW87_9SPHN</name>
<protein>
    <submittedName>
        <fullName evidence="1">Uncharacterized protein</fullName>
    </submittedName>
</protein>
<accession>A0ABT0DW87</accession>